<dbReference type="OrthoDB" id="9768630at2"/>
<dbReference type="PANTHER" id="PTHR43649">
    <property type="entry name" value="ARABINOSE-BINDING PROTEIN-RELATED"/>
    <property type="match status" value="1"/>
</dbReference>
<keyword evidence="3" id="KW-1185">Reference proteome</keyword>
<proteinExistence type="predicted"/>
<dbReference type="EMBL" id="RBVX01000006">
    <property type="protein sequence ID" value="RSL33682.1"/>
    <property type="molecule type" value="Genomic_DNA"/>
</dbReference>
<dbReference type="Proteomes" id="UP000275076">
    <property type="component" value="Unassembled WGS sequence"/>
</dbReference>
<keyword evidence="1" id="KW-0732">Signal</keyword>
<dbReference type="Pfam" id="PF13416">
    <property type="entry name" value="SBP_bac_8"/>
    <property type="match status" value="1"/>
</dbReference>
<protein>
    <submittedName>
        <fullName evidence="2">Extracellular solute-binding protein</fullName>
    </submittedName>
</protein>
<dbReference type="InterPro" id="IPR050490">
    <property type="entry name" value="Bact_solute-bd_prot1"/>
</dbReference>
<evidence type="ECO:0000313" key="2">
    <source>
        <dbReference type="EMBL" id="RSL33682.1"/>
    </source>
</evidence>
<dbReference type="RefSeq" id="WP_125555367.1">
    <property type="nucleotide sequence ID" value="NZ_RBVX01000006.1"/>
</dbReference>
<sequence>MKKIVNIILICNLLVLTSCAPQGSESSAEKGPIEVEMWSLFTGGDLAYMESLIDGFNNSQEKYEVVMPAPSAADDYYTKVVTSVAANRGPDIAISHASKIPELFNQGLTKDLNELAESADLDLTEVNENILETLKMEDDKYHALAIDTHPTVMYFNTDLLEEADLVDEEGNIEMEKTPEGFIDFFEKAQEELPDIVPAAVPSSGYDVFTIWWAFYFQMGGTPIYSDDLREPEVTMDKDIAIEAAEYVRRLFQDEEVIPLNLTDPYEQFQTNRALSLITGVWGTGVWETDEEFNFKAMPVPQLFEKPATYGDSHTLFIPNQGSTTDEKAAGAVEFMKYLHENEAEWSQAGHIPANDEVIDSEEFNDLPYRSDYAEVVEDVEQPSGTIYSNMSIDTIMRNLDEIWNGRETPEDGIDNLEKELDELVK</sequence>
<name>A0A3R9WUA4_9BACI</name>
<evidence type="ECO:0000256" key="1">
    <source>
        <dbReference type="SAM" id="SignalP"/>
    </source>
</evidence>
<reference evidence="2 3" key="1">
    <citation type="submission" date="2018-10" db="EMBL/GenBank/DDBJ databases">
        <title>Draft genome sequence of Bacillus salarius IM0101, isolated from a hypersaline soil in Inner Mongolia, China.</title>
        <authorList>
            <person name="Yamprayoonswat W."/>
            <person name="Boonvisut S."/>
            <person name="Jumpathong W."/>
            <person name="Sittihan S."/>
            <person name="Ruangsuj P."/>
            <person name="Wanthongcharoen S."/>
            <person name="Thongpramul N."/>
            <person name="Pimmason S."/>
            <person name="Yu B."/>
            <person name="Yasawong M."/>
        </authorList>
    </citation>
    <scope>NUCLEOTIDE SEQUENCE [LARGE SCALE GENOMIC DNA]</scope>
    <source>
        <strain evidence="2 3">IM0101</strain>
    </source>
</reference>
<dbReference type="AlphaFoldDB" id="A0A3R9WUA4"/>
<dbReference type="Gene3D" id="3.40.190.10">
    <property type="entry name" value="Periplasmic binding protein-like II"/>
    <property type="match status" value="1"/>
</dbReference>
<gene>
    <name evidence="2" type="ORF">D7Z54_08255</name>
</gene>
<organism evidence="2 3">
    <name type="scientific">Salibacterium salarium</name>
    <dbReference type="NCBI Taxonomy" id="284579"/>
    <lineage>
        <taxon>Bacteria</taxon>
        <taxon>Bacillati</taxon>
        <taxon>Bacillota</taxon>
        <taxon>Bacilli</taxon>
        <taxon>Bacillales</taxon>
        <taxon>Bacillaceae</taxon>
    </lineage>
</organism>
<comment type="caution">
    <text evidence="2">The sequence shown here is derived from an EMBL/GenBank/DDBJ whole genome shotgun (WGS) entry which is preliminary data.</text>
</comment>
<evidence type="ECO:0000313" key="3">
    <source>
        <dbReference type="Proteomes" id="UP000275076"/>
    </source>
</evidence>
<accession>A0A3R9WUA4</accession>
<dbReference type="InterPro" id="IPR006059">
    <property type="entry name" value="SBP"/>
</dbReference>
<dbReference type="SUPFAM" id="SSF53850">
    <property type="entry name" value="Periplasmic binding protein-like II"/>
    <property type="match status" value="1"/>
</dbReference>
<dbReference type="PROSITE" id="PS51257">
    <property type="entry name" value="PROKAR_LIPOPROTEIN"/>
    <property type="match status" value="1"/>
</dbReference>
<feature type="chain" id="PRO_5039165396" evidence="1">
    <location>
        <begin position="21"/>
        <end position="425"/>
    </location>
</feature>
<dbReference type="PANTHER" id="PTHR43649:SF12">
    <property type="entry name" value="DIACETYLCHITOBIOSE BINDING PROTEIN DASA"/>
    <property type="match status" value="1"/>
</dbReference>
<feature type="signal peptide" evidence="1">
    <location>
        <begin position="1"/>
        <end position="20"/>
    </location>
</feature>